<dbReference type="PANTHER" id="PTHR44329:SF214">
    <property type="entry name" value="PROTEIN KINASE DOMAIN-CONTAINING PROTEIN"/>
    <property type="match status" value="1"/>
</dbReference>
<dbReference type="PROSITE" id="PS50011">
    <property type="entry name" value="PROTEIN_KINASE_DOM"/>
    <property type="match status" value="1"/>
</dbReference>
<comment type="caution">
    <text evidence="4">The sequence shown here is derived from an EMBL/GenBank/DDBJ whole genome shotgun (WGS) entry which is preliminary data.</text>
</comment>
<accession>A0A150H214</accession>
<dbReference type="InterPro" id="IPR000719">
    <property type="entry name" value="Prot_kinase_dom"/>
</dbReference>
<keyword evidence="5" id="KW-1185">Reference proteome</keyword>
<dbReference type="OrthoDB" id="10659797at2759"/>
<dbReference type="InterPro" id="IPR011009">
    <property type="entry name" value="Kinase-like_dom_sf"/>
</dbReference>
<dbReference type="Gene3D" id="1.10.510.10">
    <property type="entry name" value="Transferase(Phosphotransferase) domain 1"/>
    <property type="match status" value="1"/>
</dbReference>
<keyword evidence="1" id="KW-0067">ATP-binding</keyword>
<sequence>MGGVGGPGDSTSRDSFDRPPSELEAYGSTGERPPAEELAAMVANLKVRGPGPVWFGEEEMSGGGEELLISEVLGAGAYGVVYRGFWKGLSVAVKTLRFSDRMYGNERARKSALKEAAICCSLHHPNVVSTYTYELKPVRVLLVDEPSRAEARGEQGAGTSGGAAASSGSGGGGGSRRGCDSGPGPGGVDAGSGPGGLRITAPEVREWKLFLIQEFCAGGTLRQLVDRGALMWGNSDMPLMQKVLAMAVEASGASPTPPTRPLLERAFPGNPLCTVDPSALRWSPQLPPEYVQLGRACLARQPEQRPGFPAIVRQLLAQQSAVDAEVAEAAARSAKRAVEAAGAEAREGGGRGRGGGSERASGGGVAGAGGEGSLGGVSGSGSGRGP</sequence>
<dbReference type="GO" id="GO:0005524">
    <property type="term" value="F:ATP binding"/>
    <property type="evidence" value="ECO:0007669"/>
    <property type="project" value="UniProtKB-UniRule"/>
</dbReference>
<dbReference type="InterPro" id="IPR051681">
    <property type="entry name" value="Ser/Thr_Kinases-Pseudokinases"/>
</dbReference>
<proteinExistence type="predicted"/>
<reference evidence="5" key="1">
    <citation type="journal article" date="2016" name="Nat. Commun.">
        <title>The Gonium pectorale genome demonstrates co-option of cell cycle regulation during the evolution of multicellularity.</title>
        <authorList>
            <person name="Hanschen E.R."/>
            <person name="Marriage T.N."/>
            <person name="Ferris P.J."/>
            <person name="Hamaji T."/>
            <person name="Toyoda A."/>
            <person name="Fujiyama A."/>
            <person name="Neme R."/>
            <person name="Noguchi H."/>
            <person name="Minakuchi Y."/>
            <person name="Suzuki M."/>
            <person name="Kawai-Toyooka H."/>
            <person name="Smith D.R."/>
            <person name="Sparks H."/>
            <person name="Anderson J."/>
            <person name="Bakaric R."/>
            <person name="Luria V."/>
            <person name="Karger A."/>
            <person name="Kirschner M.W."/>
            <person name="Durand P.M."/>
            <person name="Michod R.E."/>
            <person name="Nozaki H."/>
            <person name="Olson B.J."/>
        </authorList>
    </citation>
    <scope>NUCLEOTIDE SEQUENCE [LARGE SCALE GENOMIC DNA]</scope>
    <source>
        <strain evidence="5">NIES-2863</strain>
    </source>
</reference>
<dbReference type="Pfam" id="PF07714">
    <property type="entry name" value="PK_Tyr_Ser-Thr"/>
    <property type="match status" value="1"/>
</dbReference>
<feature type="region of interest" description="Disordered" evidence="2">
    <location>
        <begin position="149"/>
        <end position="197"/>
    </location>
</feature>
<feature type="compositionally biased region" description="Gly residues" evidence="2">
    <location>
        <begin position="351"/>
        <end position="386"/>
    </location>
</feature>
<dbReference type="PANTHER" id="PTHR44329">
    <property type="entry name" value="SERINE/THREONINE-PROTEIN KINASE TNNI3K-RELATED"/>
    <property type="match status" value="1"/>
</dbReference>
<dbReference type="InterPro" id="IPR001245">
    <property type="entry name" value="Ser-Thr/Tyr_kinase_cat_dom"/>
</dbReference>
<organism evidence="4 5">
    <name type="scientific">Gonium pectorale</name>
    <name type="common">Green alga</name>
    <dbReference type="NCBI Taxonomy" id="33097"/>
    <lineage>
        <taxon>Eukaryota</taxon>
        <taxon>Viridiplantae</taxon>
        <taxon>Chlorophyta</taxon>
        <taxon>core chlorophytes</taxon>
        <taxon>Chlorophyceae</taxon>
        <taxon>CS clade</taxon>
        <taxon>Chlamydomonadales</taxon>
        <taxon>Volvocaceae</taxon>
        <taxon>Gonium</taxon>
    </lineage>
</organism>
<dbReference type="STRING" id="33097.A0A150H214"/>
<dbReference type="SUPFAM" id="SSF56112">
    <property type="entry name" value="Protein kinase-like (PK-like)"/>
    <property type="match status" value="1"/>
</dbReference>
<feature type="compositionally biased region" description="Basic and acidic residues" evidence="2">
    <location>
        <begin position="11"/>
        <end position="21"/>
    </location>
</feature>
<feature type="region of interest" description="Disordered" evidence="2">
    <location>
        <begin position="340"/>
        <end position="386"/>
    </location>
</feature>
<dbReference type="PROSITE" id="PS00107">
    <property type="entry name" value="PROTEIN_KINASE_ATP"/>
    <property type="match status" value="1"/>
</dbReference>
<protein>
    <recommendedName>
        <fullName evidence="3">Protein kinase domain-containing protein</fullName>
    </recommendedName>
</protein>
<feature type="compositionally biased region" description="Gly residues" evidence="2">
    <location>
        <begin position="168"/>
        <end position="196"/>
    </location>
</feature>
<name>A0A150H214_GONPE</name>
<dbReference type="Gene3D" id="3.30.200.20">
    <property type="entry name" value="Phosphorylase Kinase, domain 1"/>
    <property type="match status" value="1"/>
</dbReference>
<evidence type="ECO:0000256" key="2">
    <source>
        <dbReference type="SAM" id="MobiDB-lite"/>
    </source>
</evidence>
<evidence type="ECO:0000313" key="4">
    <source>
        <dbReference type="EMBL" id="KXZ56095.1"/>
    </source>
</evidence>
<feature type="domain" description="Protein kinase" evidence="3">
    <location>
        <begin position="67"/>
        <end position="386"/>
    </location>
</feature>
<keyword evidence="1" id="KW-0547">Nucleotide-binding</keyword>
<feature type="region of interest" description="Disordered" evidence="2">
    <location>
        <begin position="1"/>
        <end position="33"/>
    </location>
</feature>
<gene>
    <name evidence="4" type="ORF">GPECTOR_2g977</name>
</gene>
<evidence type="ECO:0000256" key="1">
    <source>
        <dbReference type="PROSITE-ProRule" id="PRU10141"/>
    </source>
</evidence>
<feature type="binding site" evidence="1">
    <location>
        <position position="94"/>
    </location>
    <ligand>
        <name>ATP</name>
        <dbReference type="ChEBI" id="CHEBI:30616"/>
    </ligand>
</feature>
<dbReference type="AlphaFoldDB" id="A0A150H214"/>
<evidence type="ECO:0000259" key="3">
    <source>
        <dbReference type="PROSITE" id="PS50011"/>
    </source>
</evidence>
<dbReference type="GO" id="GO:0004674">
    <property type="term" value="F:protein serine/threonine kinase activity"/>
    <property type="evidence" value="ECO:0007669"/>
    <property type="project" value="TreeGrafter"/>
</dbReference>
<dbReference type="Proteomes" id="UP000075714">
    <property type="component" value="Unassembled WGS sequence"/>
</dbReference>
<dbReference type="EMBL" id="LSYV01000003">
    <property type="protein sequence ID" value="KXZ56095.1"/>
    <property type="molecule type" value="Genomic_DNA"/>
</dbReference>
<dbReference type="InterPro" id="IPR017441">
    <property type="entry name" value="Protein_kinase_ATP_BS"/>
</dbReference>
<evidence type="ECO:0000313" key="5">
    <source>
        <dbReference type="Proteomes" id="UP000075714"/>
    </source>
</evidence>